<gene>
    <name evidence="1" type="ORF">METZ01_LOCUS283715</name>
</gene>
<dbReference type="AlphaFoldDB" id="A0A382L7I9"/>
<feature type="non-terminal residue" evidence="1">
    <location>
        <position position="31"/>
    </location>
</feature>
<evidence type="ECO:0000313" key="1">
    <source>
        <dbReference type="EMBL" id="SVC30861.1"/>
    </source>
</evidence>
<sequence length="31" mass="3325">MKTYAIALIALGCLFNVAQADDVEKDAKAKL</sequence>
<organism evidence="1">
    <name type="scientific">marine metagenome</name>
    <dbReference type="NCBI Taxonomy" id="408172"/>
    <lineage>
        <taxon>unclassified sequences</taxon>
        <taxon>metagenomes</taxon>
        <taxon>ecological metagenomes</taxon>
    </lineage>
</organism>
<accession>A0A382L7I9</accession>
<reference evidence="1" key="1">
    <citation type="submission" date="2018-05" db="EMBL/GenBank/DDBJ databases">
        <authorList>
            <person name="Lanie J.A."/>
            <person name="Ng W.-L."/>
            <person name="Kazmierczak K.M."/>
            <person name="Andrzejewski T.M."/>
            <person name="Davidsen T.M."/>
            <person name="Wayne K.J."/>
            <person name="Tettelin H."/>
            <person name="Glass J.I."/>
            <person name="Rusch D."/>
            <person name="Podicherti R."/>
            <person name="Tsui H.-C.T."/>
            <person name="Winkler M.E."/>
        </authorList>
    </citation>
    <scope>NUCLEOTIDE SEQUENCE</scope>
</reference>
<protein>
    <submittedName>
        <fullName evidence="1">Uncharacterized protein</fullName>
    </submittedName>
</protein>
<proteinExistence type="predicted"/>
<name>A0A382L7I9_9ZZZZ</name>
<dbReference type="EMBL" id="UINC01084322">
    <property type="protein sequence ID" value="SVC30861.1"/>
    <property type="molecule type" value="Genomic_DNA"/>
</dbReference>